<sequence length="243" mass="27109">MLVGTAGWSISAKVASVFPAPGTHLERYGQVFPCVEINSSFYRPHQPKTYARWADSVPAAFRFSVKMPRAITHERRLKECEPPMRSFFEEVAPLGSKLGCVLVQLPPSLAFDAGEGARFFSLLRRFTRGPIVCEPRHESWFTEAGADLLDQHGIAYVLAHPSPVPGIERWCQSKLLYIRLHGAPRMYYSAYDEAFIEAVAVQMRLANEQGRTVWCIFDNTAQGEAVPNAMALMKRLGGGPEAH</sequence>
<dbReference type="Pfam" id="PF01904">
    <property type="entry name" value="DUF72"/>
    <property type="match status" value="1"/>
</dbReference>
<evidence type="ECO:0000313" key="1">
    <source>
        <dbReference type="EMBL" id="ARP94504.1"/>
    </source>
</evidence>
<accession>A0A1W6ZCB7</accession>
<name>A0A1W6ZCB7_9BORD</name>
<evidence type="ECO:0000313" key="2">
    <source>
        <dbReference type="Proteomes" id="UP000194161"/>
    </source>
</evidence>
<dbReference type="PANTHER" id="PTHR30348:SF14">
    <property type="entry name" value="BLR8050 PROTEIN"/>
    <property type="match status" value="1"/>
</dbReference>
<dbReference type="STRING" id="463040.CAL15_08965"/>
<reference evidence="1 2" key="1">
    <citation type="submission" date="2017-05" db="EMBL/GenBank/DDBJ databases">
        <title>Complete and WGS of Bordetella genogroups.</title>
        <authorList>
            <person name="Spilker T."/>
            <person name="LiPuma J."/>
        </authorList>
    </citation>
    <scope>NUCLEOTIDE SEQUENCE [LARGE SCALE GENOMIC DNA]</scope>
    <source>
        <strain evidence="1 2">AU7206</strain>
    </source>
</reference>
<dbReference type="InterPro" id="IPR002763">
    <property type="entry name" value="DUF72"/>
</dbReference>
<dbReference type="KEGG" id="bgm:CAL15_08965"/>
<dbReference type="PANTHER" id="PTHR30348">
    <property type="entry name" value="UNCHARACTERIZED PROTEIN YECE"/>
    <property type="match status" value="1"/>
</dbReference>
<dbReference type="SUPFAM" id="SSF117396">
    <property type="entry name" value="TM1631-like"/>
    <property type="match status" value="1"/>
</dbReference>
<dbReference type="InterPro" id="IPR036520">
    <property type="entry name" value="UPF0759_sf"/>
</dbReference>
<organism evidence="1 2">
    <name type="scientific">Bordetella genomosp. 13</name>
    <dbReference type="NCBI Taxonomy" id="463040"/>
    <lineage>
        <taxon>Bacteria</taxon>
        <taxon>Pseudomonadati</taxon>
        <taxon>Pseudomonadota</taxon>
        <taxon>Betaproteobacteria</taxon>
        <taxon>Burkholderiales</taxon>
        <taxon>Alcaligenaceae</taxon>
        <taxon>Bordetella</taxon>
    </lineage>
</organism>
<dbReference type="RefSeq" id="WP_086078272.1">
    <property type="nucleotide sequence ID" value="NZ_CP021111.1"/>
</dbReference>
<proteinExistence type="predicted"/>
<dbReference type="OrthoDB" id="9780310at2"/>
<evidence type="ECO:0008006" key="3">
    <source>
        <dbReference type="Google" id="ProtNLM"/>
    </source>
</evidence>
<gene>
    <name evidence="1" type="ORF">CAL15_08965</name>
</gene>
<dbReference type="Proteomes" id="UP000194161">
    <property type="component" value="Chromosome"/>
</dbReference>
<keyword evidence="2" id="KW-1185">Reference proteome</keyword>
<dbReference type="AlphaFoldDB" id="A0A1W6ZCB7"/>
<dbReference type="Gene3D" id="3.20.20.410">
    <property type="entry name" value="Protein of unknown function UPF0759"/>
    <property type="match status" value="1"/>
</dbReference>
<dbReference type="EMBL" id="CP021111">
    <property type="protein sequence ID" value="ARP94504.1"/>
    <property type="molecule type" value="Genomic_DNA"/>
</dbReference>
<protein>
    <recommendedName>
        <fullName evidence="3">DUF72 domain-containing protein</fullName>
    </recommendedName>
</protein>